<protein>
    <submittedName>
        <fullName evidence="7">Putative E3 ubiquitin-protein ligase RHA2B</fullName>
    </submittedName>
</protein>
<evidence type="ECO:0000256" key="4">
    <source>
        <dbReference type="PROSITE-ProRule" id="PRU00175"/>
    </source>
</evidence>
<dbReference type="EMBL" id="GDJX01019267">
    <property type="protein sequence ID" value="JAT48669.1"/>
    <property type="molecule type" value="Transcribed_RNA"/>
</dbReference>
<dbReference type="PANTHER" id="PTHR45969">
    <property type="entry name" value="RING ZINC FINGER PROTEIN-RELATED"/>
    <property type="match status" value="1"/>
</dbReference>
<dbReference type="GO" id="GO:0008270">
    <property type="term" value="F:zinc ion binding"/>
    <property type="evidence" value="ECO:0007669"/>
    <property type="project" value="UniProtKB-KW"/>
</dbReference>
<dbReference type="SMART" id="SM00184">
    <property type="entry name" value="RING"/>
    <property type="match status" value="1"/>
</dbReference>
<gene>
    <name evidence="7" type="primary">RHA2B_2</name>
    <name evidence="7" type="ORF">g.74579</name>
</gene>
<dbReference type="GO" id="GO:0016567">
    <property type="term" value="P:protein ubiquitination"/>
    <property type="evidence" value="ECO:0007669"/>
    <property type="project" value="TreeGrafter"/>
</dbReference>
<keyword evidence="1" id="KW-0479">Metal-binding</keyword>
<dbReference type="PROSITE" id="PS50089">
    <property type="entry name" value="ZF_RING_2"/>
    <property type="match status" value="1"/>
</dbReference>
<dbReference type="SUPFAM" id="SSF57850">
    <property type="entry name" value="RING/U-box"/>
    <property type="match status" value="1"/>
</dbReference>
<feature type="non-terminal residue" evidence="7">
    <location>
        <position position="1"/>
    </location>
</feature>
<keyword evidence="3" id="KW-0862">Zinc</keyword>
<name>A0A1D1Y203_9ARAE</name>
<keyword evidence="5" id="KW-0472">Membrane</keyword>
<feature type="transmembrane region" description="Helical" evidence="5">
    <location>
        <begin position="12"/>
        <end position="34"/>
    </location>
</feature>
<evidence type="ECO:0000313" key="7">
    <source>
        <dbReference type="EMBL" id="JAT48669.1"/>
    </source>
</evidence>
<evidence type="ECO:0000259" key="6">
    <source>
        <dbReference type="PROSITE" id="PS50089"/>
    </source>
</evidence>
<keyword evidence="2 4" id="KW-0863">Zinc-finger</keyword>
<accession>A0A1D1Y203</accession>
<reference evidence="7" key="1">
    <citation type="submission" date="2015-07" db="EMBL/GenBank/DDBJ databases">
        <title>Transcriptome Assembly of Anthurium amnicola.</title>
        <authorList>
            <person name="Suzuki J."/>
        </authorList>
    </citation>
    <scope>NUCLEOTIDE SEQUENCE</scope>
</reference>
<keyword evidence="5" id="KW-0812">Transmembrane</keyword>
<organism evidence="7">
    <name type="scientific">Anthurium amnicola</name>
    <dbReference type="NCBI Taxonomy" id="1678845"/>
    <lineage>
        <taxon>Eukaryota</taxon>
        <taxon>Viridiplantae</taxon>
        <taxon>Streptophyta</taxon>
        <taxon>Embryophyta</taxon>
        <taxon>Tracheophyta</taxon>
        <taxon>Spermatophyta</taxon>
        <taxon>Magnoliopsida</taxon>
        <taxon>Liliopsida</taxon>
        <taxon>Araceae</taxon>
        <taxon>Pothoideae</taxon>
        <taxon>Potheae</taxon>
        <taxon>Anthurium</taxon>
    </lineage>
</organism>
<dbReference type="SMART" id="SM00744">
    <property type="entry name" value="RINGv"/>
    <property type="match status" value="1"/>
</dbReference>
<dbReference type="PANTHER" id="PTHR45969:SF55">
    <property type="entry name" value="OS07G0686300 PROTEIN"/>
    <property type="match status" value="1"/>
</dbReference>
<feature type="domain" description="RING-type" evidence="6">
    <location>
        <begin position="91"/>
        <end position="134"/>
    </location>
</feature>
<feature type="transmembrane region" description="Helical" evidence="5">
    <location>
        <begin position="46"/>
        <end position="69"/>
    </location>
</feature>
<dbReference type="Pfam" id="PF13639">
    <property type="entry name" value="zf-RING_2"/>
    <property type="match status" value="1"/>
</dbReference>
<evidence type="ECO:0000256" key="5">
    <source>
        <dbReference type="SAM" id="Phobius"/>
    </source>
</evidence>
<dbReference type="GO" id="GO:0061630">
    <property type="term" value="F:ubiquitin protein ligase activity"/>
    <property type="evidence" value="ECO:0007669"/>
    <property type="project" value="TreeGrafter"/>
</dbReference>
<keyword evidence="5" id="KW-1133">Transmembrane helix</keyword>
<evidence type="ECO:0000256" key="2">
    <source>
        <dbReference type="ARBA" id="ARBA00022771"/>
    </source>
</evidence>
<evidence type="ECO:0000256" key="3">
    <source>
        <dbReference type="ARBA" id="ARBA00022833"/>
    </source>
</evidence>
<dbReference type="InterPro" id="IPR011016">
    <property type="entry name" value="Znf_RING-CH"/>
</dbReference>
<dbReference type="Gene3D" id="3.30.40.10">
    <property type="entry name" value="Zinc/RING finger domain, C3HC4 (zinc finger)"/>
    <property type="match status" value="1"/>
</dbReference>
<evidence type="ECO:0000256" key="1">
    <source>
        <dbReference type="ARBA" id="ARBA00022723"/>
    </source>
</evidence>
<dbReference type="AlphaFoldDB" id="A0A1D1Y203"/>
<dbReference type="InterPro" id="IPR013083">
    <property type="entry name" value="Znf_RING/FYVE/PHD"/>
</dbReference>
<dbReference type="InterPro" id="IPR001841">
    <property type="entry name" value="Znf_RING"/>
</dbReference>
<sequence>CSLNSPPRGMEVAGAAVPLLLPLLLCCLLLSILLFCRLRLPMQAPFLSAVTWGIALTAPLAVEMGVGLFKREAAQAVEEEEEGEEPDRVECAVCLSKVGEGRGEAWRLRCGHVFHGACLDRWVRHHRSTCPLCRACLLLPPDGRTEAEHGSAETIIVAPFVFSSARDDETWWLK</sequence>
<proteinExistence type="predicted"/>